<feature type="compositionally biased region" description="Polar residues" evidence="1">
    <location>
        <begin position="1"/>
        <end position="12"/>
    </location>
</feature>
<dbReference type="AlphaFoldDB" id="A0A0D3ID13"/>
<dbReference type="PaxDb" id="2903-EOD09148"/>
<evidence type="ECO:0000256" key="1">
    <source>
        <dbReference type="SAM" id="MobiDB-lite"/>
    </source>
</evidence>
<dbReference type="EnsemblProtists" id="EOD09148">
    <property type="protein sequence ID" value="EOD09148"/>
    <property type="gene ID" value="EMIHUDRAFT_631948"/>
</dbReference>
<reference evidence="2" key="2">
    <citation type="submission" date="2024-10" db="UniProtKB">
        <authorList>
            <consortium name="EnsemblProtists"/>
        </authorList>
    </citation>
    <scope>IDENTIFICATION</scope>
</reference>
<dbReference type="RefSeq" id="XP_005761577.1">
    <property type="nucleotide sequence ID" value="XM_005761520.2"/>
</dbReference>
<sequence>PGAATNSGLGESSSDEAEERRPDPFEMLSLDDVAAPPRRQ</sequence>
<protein>
    <submittedName>
        <fullName evidence="2">Uncharacterized protein</fullName>
    </submittedName>
</protein>
<name>A0A0D3ID13_EMIH1</name>
<evidence type="ECO:0000313" key="2">
    <source>
        <dbReference type="EnsemblProtists" id="EOD09148"/>
    </source>
</evidence>
<dbReference type="HOGENOM" id="CLU_3302499_0_0_1"/>
<dbReference type="GeneID" id="17255300"/>
<accession>A0A0D3ID13</accession>
<keyword evidence="3" id="KW-1185">Reference proteome</keyword>
<dbReference type="Proteomes" id="UP000013827">
    <property type="component" value="Unassembled WGS sequence"/>
</dbReference>
<proteinExistence type="predicted"/>
<organism evidence="2 3">
    <name type="scientific">Emiliania huxleyi (strain CCMP1516)</name>
    <dbReference type="NCBI Taxonomy" id="280463"/>
    <lineage>
        <taxon>Eukaryota</taxon>
        <taxon>Haptista</taxon>
        <taxon>Haptophyta</taxon>
        <taxon>Prymnesiophyceae</taxon>
        <taxon>Isochrysidales</taxon>
        <taxon>Noelaerhabdaceae</taxon>
        <taxon>Emiliania</taxon>
    </lineage>
</organism>
<feature type="region of interest" description="Disordered" evidence="1">
    <location>
        <begin position="1"/>
        <end position="40"/>
    </location>
</feature>
<evidence type="ECO:0000313" key="3">
    <source>
        <dbReference type="Proteomes" id="UP000013827"/>
    </source>
</evidence>
<dbReference type="KEGG" id="ehx:EMIHUDRAFT_631948"/>
<reference evidence="3" key="1">
    <citation type="journal article" date="2013" name="Nature">
        <title>Pan genome of the phytoplankton Emiliania underpins its global distribution.</title>
        <authorList>
            <person name="Read B.A."/>
            <person name="Kegel J."/>
            <person name="Klute M.J."/>
            <person name="Kuo A."/>
            <person name="Lefebvre S.C."/>
            <person name="Maumus F."/>
            <person name="Mayer C."/>
            <person name="Miller J."/>
            <person name="Monier A."/>
            <person name="Salamov A."/>
            <person name="Young J."/>
            <person name="Aguilar M."/>
            <person name="Claverie J.M."/>
            <person name="Frickenhaus S."/>
            <person name="Gonzalez K."/>
            <person name="Herman E.K."/>
            <person name="Lin Y.C."/>
            <person name="Napier J."/>
            <person name="Ogata H."/>
            <person name="Sarno A.F."/>
            <person name="Shmutz J."/>
            <person name="Schroeder D."/>
            <person name="de Vargas C."/>
            <person name="Verret F."/>
            <person name="von Dassow P."/>
            <person name="Valentin K."/>
            <person name="Van de Peer Y."/>
            <person name="Wheeler G."/>
            <person name="Dacks J.B."/>
            <person name="Delwiche C.F."/>
            <person name="Dyhrman S.T."/>
            <person name="Glockner G."/>
            <person name="John U."/>
            <person name="Richards T."/>
            <person name="Worden A.Z."/>
            <person name="Zhang X."/>
            <person name="Grigoriev I.V."/>
            <person name="Allen A.E."/>
            <person name="Bidle K."/>
            <person name="Borodovsky M."/>
            <person name="Bowler C."/>
            <person name="Brownlee C."/>
            <person name="Cock J.M."/>
            <person name="Elias M."/>
            <person name="Gladyshev V.N."/>
            <person name="Groth M."/>
            <person name="Guda C."/>
            <person name="Hadaegh A."/>
            <person name="Iglesias-Rodriguez M.D."/>
            <person name="Jenkins J."/>
            <person name="Jones B.M."/>
            <person name="Lawson T."/>
            <person name="Leese F."/>
            <person name="Lindquist E."/>
            <person name="Lobanov A."/>
            <person name="Lomsadze A."/>
            <person name="Malik S.B."/>
            <person name="Marsh M.E."/>
            <person name="Mackinder L."/>
            <person name="Mock T."/>
            <person name="Mueller-Roeber B."/>
            <person name="Pagarete A."/>
            <person name="Parker M."/>
            <person name="Probert I."/>
            <person name="Quesneville H."/>
            <person name="Raines C."/>
            <person name="Rensing S.A."/>
            <person name="Riano-Pachon D.M."/>
            <person name="Richier S."/>
            <person name="Rokitta S."/>
            <person name="Shiraiwa Y."/>
            <person name="Soanes D.M."/>
            <person name="van der Giezen M."/>
            <person name="Wahlund T.M."/>
            <person name="Williams B."/>
            <person name="Wilson W."/>
            <person name="Wolfe G."/>
            <person name="Wurch L.L."/>
        </authorList>
    </citation>
    <scope>NUCLEOTIDE SEQUENCE</scope>
</reference>